<evidence type="ECO:0000259" key="4">
    <source>
        <dbReference type="Pfam" id="PF06165"/>
    </source>
</evidence>
<accession>A0A2S9KC29</accession>
<dbReference type="PANTHER" id="PTHR37469">
    <property type="entry name" value="CELLOBIONIC ACID PHOSPHORYLASE-RELATED"/>
    <property type="match status" value="1"/>
</dbReference>
<dbReference type="RefSeq" id="WP_105730470.1">
    <property type="nucleotide sequence ID" value="NZ_PVLR01000040.1"/>
</dbReference>
<keyword evidence="3" id="KW-0812">Transmembrane</keyword>
<feature type="transmembrane region" description="Helical" evidence="3">
    <location>
        <begin position="856"/>
        <end position="878"/>
    </location>
</feature>
<dbReference type="GO" id="GO:0030246">
    <property type="term" value="F:carbohydrate binding"/>
    <property type="evidence" value="ECO:0007669"/>
    <property type="project" value="InterPro"/>
</dbReference>
<evidence type="ECO:0000256" key="1">
    <source>
        <dbReference type="ARBA" id="ARBA00022676"/>
    </source>
</evidence>
<comment type="caution">
    <text evidence="7">The sequence shown here is derived from an EMBL/GenBank/DDBJ whole genome shotgun (WGS) entry which is preliminary data.</text>
</comment>
<dbReference type="SMART" id="SM01068">
    <property type="entry name" value="CBM_X"/>
    <property type="match status" value="2"/>
</dbReference>
<keyword evidence="1" id="KW-0328">Glycosyltransferase</keyword>
<sequence length="2906" mass="319811">MARSELWRLLPDASADLCRILDPGPGPVQPPIRSEIFGLQRFAQHGQSLGETHRVAETRSRGASFFPRLQDNIQMLRTACAYLGAQAGQGYDVSPAAEWLLDNSHVIEAQLQEVHEGLPRRYFQALPKLLDPPLAGLPRIYGVAWAFVAHTDSAFDEELLIQFLLAYQQARELRLCEIWSLPTTLRVVLIENLRRLAEREATHKAAREVANLCCDRLDSFSLEALDQLLAWLERRGVGQAFLLQMAQRLQVRRATDHALHQEWLRHALPDLAAWQTQQGIDQAADNLSVSNALTSLRTIAAAEWPDIVARTNPLMQLMLTSPLFEAEDGATRDQTLHGIERLARRGRRNEWEVGKTLLDLMQSDPGAGPAVASHWLTGPGRPALVRALGLPARVAWSWRVVSRQLALPVYLGALLSGSLGLVGWLLLRHHAGPAGVTEPSWRLALLVLLMLFPASEAVVAVINRLISESVPPDRLPRLALAQGIPAEHRVLVVIPCLLTSEASVDALVHRLRLHYLANPERQAQFALLSDWADADQAQMPTDAALLNRATQQIMALNARHPRLQSEEQGVQDRQKAPKAPELPAAPRFILLHRARQFSETEQRWIGWERKRGKLESLVAALAQGESSAFMNLGELSRLDWAALYLVTLDSDTQLPPGRLRELVSIAAHPHNQPQLDAEGRRVVAGYGILQPRIVTPLPGPHEFTRFHWLFAGQCGVDPYSAASSEVYQDLFREGTFTGKGLLNVRAMHAMLSGRLPEGQVLSHDLLEGALARCAAVTDITVIEDAPFHADVATSRVHRWTRGDWQLLPFLLSAGRYRLRAVNRWKMFDNLRRSLVAPMSLALLLLTLAGAPLSPWAALALVLAAFAAGPLLGALAGLAPGRPDVARLRFYRQALIDLARACWGGLWHLVQLQQQALLALDAMARALYRMGLSQRHLLQWTTAAAAQAQARTGLVALLRLHWKEPVLALGLLAGLLSLATPWPVLSILLCLLWALAPVVTWWASRPCPPSQQAVLSPDQARYLEGVARETWRLFERCVGAPDHHLPPDNLQTWPYDMVAHRTSPTNIGLYLLSVACARQFGWIGTQDLLGRLEATLATLLSLQRHRGHFLNWYDTQTLVPLLPSYVSTVDSGNLSGHLLAVGQACLELAQAPHDASAAQHALRASRQRLVPLLECWPDLAGQQALAQLLAMPDPLPPDPGAEFGRLLQAASDELAAWQPEATELLPLEATLKSGSHDQLCWLLSDHLAMLRSAWLDAQARASGETSDATQRLHSLAHEFGLLAWQADFTFLYHPKRHLLHIGYRVAEQQLDAGLYDLLASESRLTSLLAIAKGDLPVRHWSALGRPFFASGAQAGLRSWSGSMFEYLMPGLVLAEPAGSALFEACASALRAQIAFGTERGLPWGISESAHAGQDHTLAYQYAPQGVPSLALRRTPAEELVIAPYATALAAQHQPQLAVANFAALEKLVGRARYGFIEALDFSPARQADKQPFRPVQTFMAHHQGMSLIALANLLLGAPAQRWGMANAHIEAVASLLHERAPRELPACCAQAPVLPPQPLSRPAPRLLRELVPGQAAIESTHLLSNGRYHVTLRANGAGWSRWGQAALTRWRDDALRDAHGHFFYLRRLGQERDAAASRPVSITQHPAPDPAAQYRSTYHADRICFDARWPDLAAHLMVWVSPEDDIEFREVELRNLGDSPLELELMSAFEVALTDPRADEAHPAFTNLFVRAQWQPQHQALLFERQPRLPTEPALSLAHFLVCSGTPVQELRVLADRQRWRGRQQDCSQPLADFSAGPAASAGIAEPAPGVPPLELDTGLDPVCAMSLRLRIEPHAKVRLTFATAASDHAATLHAVIDKYRQHSHVQRASLMSATLSRIRLDALGITADNFALIQTLTTAVVLSLTRPQASSLAPQQAGVCDRRLLWRFGISGDRPIILVRVNGVQNLGLLRSLAQALRLWTWGGLACDLVVLSTEPNSYQMSLHRDIASLRERYEANITPLASAAGPINTGFHVLRVDELGSAETGTLDSLARLVFHADGRPLQQHLREWLAEHEQARANRSQVPVAVLVAASPVRTAEPQGEFEPETGEFSFETGSGLRPARPWVNVLANPAFGALLSEAGGGYSWAVNSRLNQLTAWSNDPVADPPSECLLLQDLSRREAWSVTPNAWGDSQLRYRVSHAPGLSLISHRRGELEVTACWCVDPQTSVKQISLRLVNHGRRPLQLRVLALVEWLLGASRADRNTVHAALHRQRLSSLPPSGRADQAEPVATLTALLGTQTEQAGGFGQGTAFLATVQHEGQATDWTCDRREFFDPGGGLCWPDQLGQRQGAGLDPCAALATTLLLSPGQALEQRFLLGYAADPEAARQLAQAAALKPSGQRQDEVRASWDQLLGATQVKTPDPLFDLMVNRWLLYQTVACRLWAKAGFYQAGGATGFRDQLQDALALAWAAPDLLRQQILLSASRQFIEGDVQHWWHAPSGAGVRTHISDDLLWLPHACLHYLRATGELELLEQNLPFLEGPAIPEQAEDWYGVPTVSAQQATVYEHCALTLDRSLRVGAHGLPLMGSGDWNDGMNRVAHEGRGESVWLGWFLCRLVADFAPLARARGDQDRAQRWESAAQGWQSVLNGAAWDGRWFKRAFFDDGRALGSEANAECRIDLIAQAWSVLSGVADPDLQRQAMASVQAYLVDSEAGLIRLLDPPFSHASRPSVGYIQAYPAGVRENGAQYTHAGVWALMAQAELARQSPSEGRLADQVYDYFTYLSPAHKAADPVWGPRYRLEPYVLAGDVYSQPPYVGRGGWSWYTGSAAWLHRAAIESMLGLQLEARTLQFRPCLPEHWPQVELTLRRAGRRLHFVLLRATAAEALARTEPLAAQLLRPGQSLAWAELASDASFVIPLLDDSSPD</sequence>
<dbReference type="EMBL" id="PVLR01000040">
    <property type="protein sequence ID" value="PRD68006.1"/>
    <property type="molecule type" value="Genomic_DNA"/>
</dbReference>
<dbReference type="Gene3D" id="2.70.98.40">
    <property type="entry name" value="Glycoside hydrolase, family 65, N-terminal domain"/>
    <property type="match status" value="2"/>
</dbReference>
<evidence type="ECO:0000313" key="8">
    <source>
        <dbReference type="Proteomes" id="UP000238326"/>
    </source>
</evidence>
<dbReference type="SUPFAM" id="SSF74650">
    <property type="entry name" value="Galactose mutarotase-like"/>
    <property type="match status" value="2"/>
</dbReference>
<dbReference type="PANTHER" id="PTHR37469:SF2">
    <property type="entry name" value="CELLOBIONIC ACID PHOSPHORYLASE"/>
    <property type="match status" value="1"/>
</dbReference>
<dbReference type="InterPro" id="IPR019282">
    <property type="entry name" value="Glycoamylase-like_cons_dom"/>
</dbReference>
<feature type="domain" description="Glycosyl hydrolase 94 catalytic" evidence="6">
    <location>
        <begin position="2390"/>
        <end position="2822"/>
    </location>
</feature>
<name>A0A2S9KC29_9BURK</name>
<dbReference type="InterPro" id="IPR033432">
    <property type="entry name" value="GH94_catalytic"/>
</dbReference>
<dbReference type="InterPro" id="IPR008928">
    <property type="entry name" value="6-hairpin_glycosidase_sf"/>
</dbReference>
<evidence type="ECO:0000256" key="2">
    <source>
        <dbReference type="ARBA" id="ARBA00022679"/>
    </source>
</evidence>
<evidence type="ECO:0000256" key="3">
    <source>
        <dbReference type="SAM" id="Phobius"/>
    </source>
</evidence>
<dbReference type="InterPro" id="IPR037018">
    <property type="entry name" value="GH65_N"/>
</dbReference>
<dbReference type="InterPro" id="IPR052047">
    <property type="entry name" value="GH94_Enzymes"/>
</dbReference>
<dbReference type="SUPFAM" id="SSF48208">
    <property type="entry name" value="Six-hairpin glycosidases"/>
    <property type="match status" value="1"/>
</dbReference>
<feature type="transmembrane region" description="Helical" evidence="3">
    <location>
        <begin position="965"/>
        <end position="995"/>
    </location>
</feature>
<dbReference type="InterPro" id="IPR010383">
    <property type="entry name" value="Glyco_hydrolase_94_b-supersand"/>
</dbReference>
<dbReference type="Gene3D" id="1.50.10.140">
    <property type="match status" value="2"/>
</dbReference>
<dbReference type="Pfam" id="PF10091">
    <property type="entry name" value="Glycoamylase"/>
    <property type="match status" value="1"/>
</dbReference>
<dbReference type="GO" id="GO:0005975">
    <property type="term" value="P:carbohydrate metabolic process"/>
    <property type="evidence" value="ECO:0007669"/>
    <property type="project" value="InterPro"/>
</dbReference>
<dbReference type="InterPro" id="IPR037820">
    <property type="entry name" value="GH94N_NdvB"/>
</dbReference>
<dbReference type="OrthoDB" id="9769991at2"/>
<evidence type="ECO:0000259" key="5">
    <source>
        <dbReference type="Pfam" id="PF10091"/>
    </source>
</evidence>
<proteinExistence type="predicted"/>
<evidence type="ECO:0000313" key="7">
    <source>
        <dbReference type="EMBL" id="PRD68006.1"/>
    </source>
</evidence>
<dbReference type="Pfam" id="PF06165">
    <property type="entry name" value="GH94_b-supersand"/>
    <property type="match status" value="2"/>
</dbReference>
<feature type="domain" description="Glycoamylase-like" evidence="5">
    <location>
        <begin position="1317"/>
        <end position="1513"/>
    </location>
</feature>
<feature type="domain" description="Glycosyl hydrolase 94 supersandwich" evidence="4">
    <location>
        <begin position="1577"/>
        <end position="1861"/>
    </location>
</feature>
<dbReference type="InterPro" id="IPR012341">
    <property type="entry name" value="6hp_glycosidase-like_sf"/>
</dbReference>
<protein>
    <submittedName>
        <fullName evidence="7">Carbohydrate-binding protein</fullName>
    </submittedName>
</protein>
<dbReference type="Pfam" id="PF17167">
    <property type="entry name" value="Glyco_hydro_94"/>
    <property type="match status" value="1"/>
</dbReference>
<keyword evidence="8" id="KW-1185">Reference proteome</keyword>
<dbReference type="CDD" id="cd11753">
    <property type="entry name" value="GH94N_ChvB_NdvB_2_like"/>
    <property type="match status" value="1"/>
</dbReference>
<dbReference type="Gene3D" id="2.60.420.10">
    <property type="entry name" value="Maltose phosphorylase, domain 3"/>
    <property type="match status" value="1"/>
</dbReference>
<gene>
    <name evidence="7" type="ORF">C6P61_13605</name>
</gene>
<keyword evidence="2" id="KW-0808">Transferase</keyword>
<feature type="transmembrane region" description="Helical" evidence="3">
    <location>
        <begin position="833"/>
        <end position="850"/>
    </location>
</feature>
<keyword evidence="3" id="KW-0472">Membrane</keyword>
<dbReference type="InterPro" id="IPR011013">
    <property type="entry name" value="Gal_mutarotase_sf_dom"/>
</dbReference>
<reference evidence="7 8" key="1">
    <citation type="submission" date="2018-03" db="EMBL/GenBank/DDBJ databases">
        <title>Comparative genomics illustrates the genes involved in a hyperalkaliphilic mechanisms of Serpentinomonas isolated from highly-alkaline calcium-rich serpentinized springs.</title>
        <authorList>
            <person name="Suzuki S."/>
            <person name="Ishii S."/>
            <person name="Walworth N."/>
            <person name="Bird L."/>
            <person name="Kuenen J.G."/>
            <person name="Nealson K.H."/>
        </authorList>
    </citation>
    <scope>NUCLEOTIDE SEQUENCE [LARGE SCALE GENOMIC DNA]</scope>
    <source>
        <strain evidence="7 8">83</strain>
    </source>
</reference>
<organism evidence="7 8">
    <name type="scientific">Malikia spinosa</name>
    <dbReference type="NCBI Taxonomy" id="86180"/>
    <lineage>
        <taxon>Bacteria</taxon>
        <taxon>Pseudomonadati</taxon>
        <taxon>Pseudomonadota</taxon>
        <taxon>Betaproteobacteria</taxon>
        <taxon>Burkholderiales</taxon>
        <taxon>Comamonadaceae</taxon>
        <taxon>Malikia</taxon>
    </lineage>
</organism>
<dbReference type="GO" id="GO:0016757">
    <property type="term" value="F:glycosyltransferase activity"/>
    <property type="evidence" value="ECO:0007669"/>
    <property type="project" value="UniProtKB-KW"/>
</dbReference>
<feature type="domain" description="Glycosyl hydrolase 94 supersandwich" evidence="4">
    <location>
        <begin position="2096"/>
        <end position="2373"/>
    </location>
</feature>
<dbReference type="Gene3D" id="1.50.10.10">
    <property type="match status" value="1"/>
</dbReference>
<dbReference type="Proteomes" id="UP000238326">
    <property type="component" value="Unassembled WGS sequence"/>
</dbReference>
<keyword evidence="3" id="KW-1133">Transmembrane helix</keyword>
<feature type="transmembrane region" description="Helical" evidence="3">
    <location>
        <begin position="405"/>
        <end position="427"/>
    </location>
</feature>
<evidence type="ECO:0000259" key="6">
    <source>
        <dbReference type="Pfam" id="PF17167"/>
    </source>
</evidence>